<protein>
    <recommendedName>
        <fullName evidence="8">Bcr/CflA family efflux transporter</fullName>
    </recommendedName>
</protein>
<evidence type="ECO:0000256" key="5">
    <source>
        <dbReference type="ARBA" id="ARBA00022692"/>
    </source>
</evidence>
<dbReference type="InterPro" id="IPR036259">
    <property type="entry name" value="MFS_trans_sf"/>
</dbReference>
<dbReference type="InterPro" id="IPR004812">
    <property type="entry name" value="Efflux_drug-R_Bcr/CmlA"/>
</dbReference>
<evidence type="ECO:0000256" key="3">
    <source>
        <dbReference type="ARBA" id="ARBA00022448"/>
    </source>
</evidence>
<dbReference type="EMBL" id="MKIN01000022">
    <property type="protein sequence ID" value="OLP49484.1"/>
    <property type="molecule type" value="Genomic_DNA"/>
</dbReference>
<evidence type="ECO:0000313" key="13">
    <source>
        <dbReference type="Proteomes" id="UP000544107"/>
    </source>
</evidence>
<evidence type="ECO:0000313" key="10">
    <source>
        <dbReference type="EMBL" id="MBB4006556.1"/>
    </source>
</evidence>
<evidence type="ECO:0000256" key="7">
    <source>
        <dbReference type="ARBA" id="ARBA00023136"/>
    </source>
</evidence>
<dbReference type="AlphaFoldDB" id="A0A1Q9A4I4"/>
<evidence type="ECO:0000313" key="11">
    <source>
        <dbReference type="EMBL" id="OLP49484.1"/>
    </source>
</evidence>
<dbReference type="InterPro" id="IPR020846">
    <property type="entry name" value="MFS_dom"/>
</dbReference>
<comment type="subcellular location">
    <subcellularLocation>
        <location evidence="8">Cell inner membrane</location>
        <topology evidence="8">Multi-pass membrane protein</topology>
    </subcellularLocation>
    <subcellularLocation>
        <location evidence="1">Cell membrane</location>
        <topology evidence="1">Multi-pass membrane protein</topology>
    </subcellularLocation>
</comment>
<dbReference type="STRING" id="887144.BJF91_20855"/>
<comment type="similarity">
    <text evidence="2 8">Belongs to the major facilitator superfamily. Bcr/CmlA family.</text>
</comment>
<dbReference type="RefSeq" id="WP_075615276.1">
    <property type="nucleotide sequence ID" value="NZ_JACIED010000001.1"/>
</dbReference>
<comment type="caution">
    <text evidence="11">The sequence shown here is derived from an EMBL/GenBank/DDBJ whole genome shotgun (WGS) entry which is preliminary data.</text>
</comment>
<evidence type="ECO:0000256" key="4">
    <source>
        <dbReference type="ARBA" id="ARBA00022475"/>
    </source>
</evidence>
<proteinExistence type="inferred from homology"/>
<sequence length="401" mass="41635">MHGKQHFLALSLGLLCAMGPFGTDMYLGAMPDMATSLSTSAATIQLSVMSFFAGFTIGQLFYGPISDRTGRKPMIYLALVIFGIASLGCLAAASGEQLLAWRFLQGIGGSIGMVIATAIIRDLHTGLAAAKLMSMVMLVIGIAPIIAPFAGSLILNLAGWHAIFIFLGAYAALCALAVTLWLPETRLPAQRAASRPSRAVLTYANLLFNRSFIPYAATMSLAQGGFFAYIAGSSFVLMTVYGLSAISYSIMFSINAVGLVIGAQIGSRLTMRYGSKTVVRSAVLIYTAMALLLVITQLSSTANLATTCVLLFVLVGSMGGIMPGCNVLGMEAHGSVAGTAAALMGGLAFGAGALASFFLGLLEDGTALPLVSIMAACGVLAVFVSQVFFEDNHPARSAKEA</sequence>
<keyword evidence="7 8" id="KW-0472">Membrane</keyword>
<dbReference type="NCBIfam" id="TIGR00710">
    <property type="entry name" value="efflux_Bcr_CflA"/>
    <property type="match status" value="1"/>
</dbReference>
<dbReference type="CDD" id="cd17320">
    <property type="entry name" value="MFS_MdfA_MDR_like"/>
    <property type="match status" value="1"/>
</dbReference>
<dbReference type="PANTHER" id="PTHR43124">
    <property type="entry name" value="PURINE EFFLUX PUMP PBUE"/>
    <property type="match status" value="1"/>
</dbReference>
<dbReference type="PANTHER" id="PTHR43124:SF3">
    <property type="entry name" value="CHLORAMPHENICOL EFFLUX PUMP RV0191"/>
    <property type="match status" value="1"/>
</dbReference>
<gene>
    <name evidence="11" type="ORF">BJF91_20855</name>
    <name evidence="10" type="ORF">GGQ71_000792</name>
</gene>
<feature type="transmembrane region" description="Helical" evidence="8">
    <location>
        <begin position="367"/>
        <end position="389"/>
    </location>
</feature>
<evidence type="ECO:0000256" key="1">
    <source>
        <dbReference type="ARBA" id="ARBA00004651"/>
    </source>
</evidence>
<feature type="transmembrane region" description="Helical" evidence="8">
    <location>
        <begin position="99"/>
        <end position="120"/>
    </location>
</feature>
<dbReference type="FunFam" id="1.20.1720.10:FF:000005">
    <property type="entry name" value="Bcr/CflA family efflux transporter"/>
    <property type="match status" value="1"/>
</dbReference>
<feature type="transmembrane region" description="Helical" evidence="8">
    <location>
        <begin position="74"/>
        <end position="93"/>
    </location>
</feature>
<dbReference type="Proteomes" id="UP000544107">
    <property type="component" value="Unassembled WGS sequence"/>
</dbReference>
<feature type="transmembrane region" description="Helical" evidence="8">
    <location>
        <begin position="277"/>
        <end position="298"/>
    </location>
</feature>
<keyword evidence="12" id="KW-1185">Reference proteome</keyword>
<feature type="transmembrane region" description="Helical" evidence="8">
    <location>
        <begin position="212"/>
        <end position="232"/>
    </location>
</feature>
<accession>A0A1Q9A4I4</accession>
<dbReference type="Pfam" id="PF07690">
    <property type="entry name" value="MFS_1"/>
    <property type="match status" value="1"/>
</dbReference>
<feature type="domain" description="Major facilitator superfamily (MFS) profile" evidence="9">
    <location>
        <begin position="8"/>
        <end position="393"/>
    </location>
</feature>
<keyword evidence="5 8" id="KW-0812">Transmembrane</keyword>
<dbReference type="Proteomes" id="UP000185598">
    <property type="component" value="Unassembled WGS sequence"/>
</dbReference>
<name>A0A1Q9A4I4_9HYPH</name>
<feature type="transmembrane region" description="Helical" evidence="8">
    <location>
        <begin position="132"/>
        <end position="154"/>
    </location>
</feature>
<feature type="transmembrane region" description="Helical" evidence="8">
    <location>
        <begin position="238"/>
        <end position="265"/>
    </location>
</feature>
<evidence type="ECO:0000256" key="6">
    <source>
        <dbReference type="ARBA" id="ARBA00022989"/>
    </source>
</evidence>
<dbReference type="GO" id="GO:0042910">
    <property type="term" value="F:xenobiotic transmembrane transporter activity"/>
    <property type="evidence" value="ECO:0007669"/>
    <property type="project" value="InterPro"/>
</dbReference>
<dbReference type="GO" id="GO:1990961">
    <property type="term" value="P:xenobiotic detoxification by transmembrane export across the plasma membrane"/>
    <property type="evidence" value="ECO:0007669"/>
    <property type="project" value="InterPro"/>
</dbReference>
<reference evidence="11 12" key="1">
    <citation type="submission" date="2016-09" db="EMBL/GenBank/DDBJ databases">
        <title>Rhizobium oryziradicis sp. nov., isolated from the root of rice.</title>
        <authorList>
            <person name="Zhao J."/>
            <person name="Zhang X."/>
        </authorList>
    </citation>
    <scope>NUCLEOTIDE SEQUENCE [LARGE SCALE GENOMIC DNA]</scope>
    <source>
        <strain evidence="11 12">14971</strain>
    </source>
</reference>
<evidence type="ECO:0000256" key="2">
    <source>
        <dbReference type="ARBA" id="ARBA00006236"/>
    </source>
</evidence>
<reference evidence="10 13" key="2">
    <citation type="submission" date="2020-08" db="EMBL/GenBank/DDBJ databases">
        <title>Genomic Encyclopedia of Type Strains, Phase IV (KMG-IV): sequencing the most valuable type-strain genomes for metagenomic binning, comparative biology and taxonomic classification.</title>
        <authorList>
            <person name="Goeker M."/>
        </authorList>
    </citation>
    <scope>NUCLEOTIDE SEQUENCE [LARGE SCALE GENOMIC DNA]</scope>
    <source>
        <strain evidence="10 13">DSM 100021</strain>
    </source>
</reference>
<feature type="transmembrane region" description="Helical" evidence="8">
    <location>
        <begin position="41"/>
        <end position="62"/>
    </location>
</feature>
<dbReference type="GO" id="GO:0005886">
    <property type="term" value="C:plasma membrane"/>
    <property type="evidence" value="ECO:0007669"/>
    <property type="project" value="UniProtKB-SubCell"/>
</dbReference>
<feature type="transmembrane region" description="Helical" evidence="8">
    <location>
        <begin position="160"/>
        <end position="182"/>
    </location>
</feature>
<dbReference type="Gene3D" id="1.20.1720.10">
    <property type="entry name" value="Multidrug resistance protein D"/>
    <property type="match status" value="1"/>
</dbReference>
<keyword evidence="4" id="KW-1003">Cell membrane</keyword>
<evidence type="ECO:0000256" key="8">
    <source>
        <dbReference type="RuleBase" id="RU365088"/>
    </source>
</evidence>
<comment type="caution">
    <text evidence="8">Lacks conserved residue(s) required for the propagation of feature annotation.</text>
</comment>
<keyword evidence="6 8" id="KW-1133">Transmembrane helix</keyword>
<dbReference type="InterPro" id="IPR050189">
    <property type="entry name" value="MFS_Efflux_Transporters"/>
</dbReference>
<feature type="transmembrane region" description="Helical" evidence="8">
    <location>
        <begin position="304"/>
        <end position="328"/>
    </location>
</feature>
<organism evidence="11 12">
    <name type="scientific">Allorhizobium taibaishanense</name>
    <dbReference type="NCBI Taxonomy" id="887144"/>
    <lineage>
        <taxon>Bacteria</taxon>
        <taxon>Pseudomonadati</taxon>
        <taxon>Pseudomonadota</taxon>
        <taxon>Alphaproteobacteria</taxon>
        <taxon>Hyphomicrobiales</taxon>
        <taxon>Rhizobiaceae</taxon>
        <taxon>Rhizobium/Agrobacterium group</taxon>
        <taxon>Allorhizobium</taxon>
    </lineage>
</organism>
<keyword evidence="8" id="KW-0997">Cell inner membrane</keyword>
<dbReference type="EMBL" id="JACIED010000001">
    <property type="protein sequence ID" value="MBB4006556.1"/>
    <property type="molecule type" value="Genomic_DNA"/>
</dbReference>
<evidence type="ECO:0000313" key="12">
    <source>
        <dbReference type="Proteomes" id="UP000185598"/>
    </source>
</evidence>
<feature type="transmembrane region" description="Helical" evidence="8">
    <location>
        <begin position="340"/>
        <end position="361"/>
    </location>
</feature>
<dbReference type="SUPFAM" id="SSF103473">
    <property type="entry name" value="MFS general substrate transporter"/>
    <property type="match status" value="1"/>
</dbReference>
<dbReference type="PROSITE" id="PS50850">
    <property type="entry name" value="MFS"/>
    <property type="match status" value="1"/>
</dbReference>
<keyword evidence="3 8" id="KW-0813">Transport</keyword>
<dbReference type="OrthoDB" id="9800416at2"/>
<dbReference type="InterPro" id="IPR011701">
    <property type="entry name" value="MFS"/>
</dbReference>
<evidence type="ECO:0000259" key="9">
    <source>
        <dbReference type="PROSITE" id="PS50850"/>
    </source>
</evidence>